<reference evidence="3 4" key="1">
    <citation type="submission" date="2022-06" db="EMBL/GenBank/DDBJ databases">
        <title>A taxonomic note on the genus Prevotella: Description of four novel genera and emended description of the genera Hallella and Xylanibacter.</title>
        <authorList>
            <person name="Hitch T.C.A."/>
        </authorList>
    </citation>
    <scope>NUCLEOTIDE SEQUENCE [LARGE SCALE GENOMIC DNA]</scope>
    <source>
        <strain evidence="3 4">DSM 100619</strain>
    </source>
</reference>
<keyword evidence="4" id="KW-1185">Reference proteome</keyword>
<keyword evidence="2" id="KW-0810">Translation regulation</keyword>
<comment type="subcellular location">
    <subcellularLocation>
        <location evidence="2">Cytoplasm</location>
    </subcellularLocation>
</comment>
<organism evidence="3 4">
    <name type="scientific">Segatella cerevisiae</name>
    <dbReference type="NCBI Taxonomy" id="2053716"/>
    <lineage>
        <taxon>Bacteria</taxon>
        <taxon>Pseudomonadati</taxon>
        <taxon>Bacteroidota</taxon>
        <taxon>Bacteroidia</taxon>
        <taxon>Bacteroidales</taxon>
        <taxon>Prevotellaceae</taxon>
        <taxon>Segatella</taxon>
    </lineage>
</organism>
<dbReference type="Gene3D" id="3.30.460.10">
    <property type="entry name" value="Beta Polymerase, domain 2"/>
    <property type="match status" value="1"/>
</dbReference>
<evidence type="ECO:0000313" key="3">
    <source>
        <dbReference type="EMBL" id="MCO6024283.1"/>
    </source>
</evidence>
<gene>
    <name evidence="2 3" type="primary">rsfS</name>
    <name evidence="3" type="ORF">NG821_00215</name>
</gene>
<evidence type="ECO:0000313" key="4">
    <source>
        <dbReference type="Proteomes" id="UP001204015"/>
    </source>
</evidence>
<keyword evidence="2" id="KW-0963">Cytoplasm</keyword>
<protein>
    <recommendedName>
        <fullName evidence="2">Ribosomal silencing factor RsfS</fullName>
    </recommendedName>
</protein>
<proteinExistence type="inferred from homology"/>
<evidence type="ECO:0000256" key="1">
    <source>
        <dbReference type="ARBA" id="ARBA00010574"/>
    </source>
</evidence>
<dbReference type="PANTHER" id="PTHR21043">
    <property type="entry name" value="IOJAP SUPERFAMILY ORTHOLOG"/>
    <property type="match status" value="1"/>
</dbReference>
<comment type="function">
    <text evidence="2">Functions as a ribosomal silencing factor. Interacts with ribosomal protein uL14 (rplN), blocking formation of intersubunit bridge B8. Prevents association of the 30S and 50S ribosomal subunits and the formation of functional ribosomes, thus repressing translation.</text>
</comment>
<dbReference type="InterPro" id="IPR043519">
    <property type="entry name" value="NT_sf"/>
</dbReference>
<dbReference type="InterPro" id="IPR004394">
    <property type="entry name" value="Iojap/RsfS/C7orf30"/>
</dbReference>
<dbReference type="Pfam" id="PF02410">
    <property type="entry name" value="RsfS"/>
    <property type="match status" value="1"/>
</dbReference>
<dbReference type="HAMAP" id="MF_01477">
    <property type="entry name" value="Iojap_RsfS"/>
    <property type="match status" value="1"/>
</dbReference>
<evidence type="ECO:0000256" key="2">
    <source>
        <dbReference type="HAMAP-Rule" id="MF_01477"/>
    </source>
</evidence>
<dbReference type="RefSeq" id="WP_252759645.1">
    <property type="nucleotide sequence ID" value="NZ_JAMXLY010000001.1"/>
</dbReference>
<dbReference type="EMBL" id="JAMXLY010000001">
    <property type="protein sequence ID" value="MCO6024283.1"/>
    <property type="molecule type" value="Genomic_DNA"/>
</dbReference>
<dbReference type="Proteomes" id="UP001204015">
    <property type="component" value="Unassembled WGS sequence"/>
</dbReference>
<name>A0ABT1BV65_9BACT</name>
<dbReference type="PANTHER" id="PTHR21043:SF0">
    <property type="entry name" value="MITOCHONDRIAL ASSEMBLY OF RIBOSOMAL LARGE SUBUNIT PROTEIN 1"/>
    <property type="match status" value="1"/>
</dbReference>
<dbReference type="NCBIfam" id="TIGR00090">
    <property type="entry name" value="rsfS_iojap_ybeB"/>
    <property type="match status" value="1"/>
</dbReference>
<accession>A0ABT1BV65</accession>
<comment type="caution">
    <text evidence="3">The sequence shown here is derived from an EMBL/GenBank/DDBJ whole genome shotgun (WGS) entry which is preliminary data.</text>
</comment>
<dbReference type="SUPFAM" id="SSF81301">
    <property type="entry name" value="Nucleotidyltransferase"/>
    <property type="match status" value="1"/>
</dbReference>
<comment type="similarity">
    <text evidence="1 2">Belongs to the Iojap/RsfS family.</text>
</comment>
<comment type="subunit">
    <text evidence="2">Interacts with ribosomal protein uL14 (rplN).</text>
</comment>
<sequence>MEETKQLVETIITGIQNKRGAEIVMVDLTHIEGAIANYFIICQGNSSTQVEAIAESVSDITLNKLHEKPFNVAGLGNDEWVALDFVDVMVHIFQPEPRKFYNLEDLWDDAPLIEIPSDEDLQSAVI</sequence>
<keyword evidence="2" id="KW-0678">Repressor</keyword>